<comment type="subunit">
    <text evidence="9">The complex comprises the extracytoplasmic solute receptor protein and the two transmembrane proteins.</text>
</comment>
<comment type="function">
    <text evidence="9">Part of the tripartite ATP-independent periplasmic (TRAP) transport system.</text>
</comment>
<name>A0ABT8S1C0_9BURK</name>
<evidence type="ECO:0000256" key="3">
    <source>
        <dbReference type="ARBA" id="ARBA00022475"/>
    </source>
</evidence>
<evidence type="ECO:0000259" key="10">
    <source>
        <dbReference type="Pfam" id="PF04290"/>
    </source>
</evidence>
<protein>
    <recommendedName>
        <fullName evidence="9">TRAP transporter small permease protein</fullName>
    </recommendedName>
</protein>
<organism evidence="11 12">
    <name type="scientific">Variovorax ginsengisoli</name>
    <dbReference type="NCBI Taxonomy" id="363844"/>
    <lineage>
        <taxon>Bacteria</taxon>
        <taxon>Pseudomonadati</taxon>
        <taxon>Pseudomonadota</taxon>
        <taxon>Betaproteobacteria</taxon>
        <taxon>Burkholderiales</taxon>
        <taxon>Comamonadaceae</taxon>
        <taxon>Variovorax</taxon>
    </lineage>
</organism>
<dbReference type="PANTHER" id="PTHR35011:SF2">
    <property type="entry name" value="2,3-DIKETO-L-GULONATE TRAP TRANSPORTER SMALL PERMEASE PROTEIN YIAM"/>
    <property type="match status" value="1"/>
</dbReference>
<evidence type="ECO:0000256" key="5">
    <source>
        <dbReference type="ARBA" id="ARBA00022692"/>
    </source>
</evidence>
<keyword evidence="6 9" id="KW-1133">Transmembrane helix</keyword>
<evidence type="ECO:0000256" key="2">
    <source>
        <dbReference type="ARBA" id="ARBA00022448"/>
    </source>
</evidence>
<accession>A0ABT8S1C0</accession>
<evidence type="ECO:0000256" key="9">
    <source>
        <dbReference type="RuleBase" id="RU369079"/>
    </source>
</evidence>
<reference evidence="11" key="1">
    <citation type="submission" date="2023-06" db="EMBL/GenBank/DDBJ databases">
        <authorList>
            <person name="Jiang Y."/>
            <person name="Liu Q."/>
        </authorList>
    </citation>
    <scope>NUCLEOTIDE SEQUENCE</scope>
    <source>
        <strain evidence="11">CGMCC 1.12090</strain>
    </source>
</reference>
<feature type="transmembrane region" description="Helical" evidence="9">
    <location>
        <begin position="139"/>
        <end position="163"/>
    </location>
</feature>
<dbReference type="PANTHER" id="PTHR35011">
    <property type="entry name" value="2,3-DIKETO-L-GULONATE TRAP TRANSPORTER SMALL PERMEASE PROTEIN YIAM"/>
    <property type="match status" value="1"/>
</dbReference>
<dbReference type="Pfam" id="PF04290">
    <property type="entry name" value="DctQ"/>
    <property type="match status" value="1"/>
</dbReference>
<comment type="similarity">
    <text evidence="8 9">Belongs to the TRAP transporter small permease family.</text>
</comment>
<proteinExistence type="inferred from homology"/>
<sequence>MSHAALMHRASPSSSHGLDGFEYRVFRIERWICVLSLLVMLLTVSISVATRYFNLGLPNVAEWAIVAMSPLTFIGAAMCTYAQSHIAVDVVKLMPNAAIRRAARGVVALCLLGFAGVYAWIGALFFIDMKQSGERMLDMGTPVVVPVFFLMLGMLLMLLHAAVELWRVLTNRLPIDEESLT</sequence>
<dbReference type="Proteomes" id="UP001169027">
    <property type="component" value="Unassembled WGS sequence"/>
</dbReference>
<feature type="transmembrane region" description="Helical" evidence="9">
    <location>
        <begin position="60"/>
        <end position="81"/>
    </location>
</feature>
<evidence type="ECO:0000313" key="12">
    <source>
        <dbReference type="Proteomes" id="UP001169027"/>
    </source>
</evidence>
<evidence type="ECO:0000256" key="6">
    <source>
        <dbReference type="ARBA" id="ARBA00022989"/>
    </source>
</evidence>
<evidence type="ECO:0000256" key="4">
    <source>
        <dbReference type="ARBA" id="ARBA00022519"/>
    </source>
</evidence>
<feature type="domain" description="Tripartite ATP-independent periplasmic transporters DctQ component" evidence="10">
    <location>
        <begin position="40"/>
        <end position="170"/>
    </location>
</feature>
<dbReference type="InterPro" id="IPR055348">
    <property type="entry name" value="DctQ"/>
</dbReference>
<feature type="transmembrane region" description="Helical" evidence="9">
    <location>
        <begin position="31"/>
        <end position="54"/>
    </location>
</feature>
<evidence type="ECO:0000256" key="8">
    <source>
        <dbReference type="ARBA" id="ARBA00038436"/>
    </source>
</evidence>
<keyword evidence="2 9" id="KW-0813">Transport</keyword>
<keyword evidence="12" id="KW-1185">Reference proteome</keyword>
<evidence type="ECO:0000256" key="1">
    <source>
        <dbReference type="ARBA" id="ARBA00004429"/>
    </source>
</evidence>
<keyword evidence="4 9" id="KW-0997">Cell inner membrane</keyword>
<gene>
    <name evidence="11" type="ORF">Q2T77_02560</name>
</gene>
<evidence type="ECO:0000256" key="7">
    <source>
        <dbReference type="ARBA" id="ARBA00023136"/>
    </source>
</evidence>
<dbReference type="EMBL" id="JAUKVY010000001">
    <property type="protein sequence ID" value="MDO1531156.1"/>
    <property type="molecule type" value="Genomic_DNA"/>
</dbReference>
<dbReference type="InterPro" id="IPR007387">
    <property type="entry name" value="TRAP_DctQ"/>
</dbReference>
<evidence type="ECO:0000313" key="11">
    <source>
        <dbReference type="EMBL" id="MDO1531156.1"/>
    </source>
</evidence>
<keyword evidence="7 9" id="KW-0472">Membrane</keyword>
<comment type="caution">
    <text evidence="11">The sequence shown here is derived from an EMBL/GenBank/DDBJ whole genome shotgun (WGS) entry which is preliminary data.</text>
</comment>
<comment type="subcellular location">
    <subcellularLocation>
        <location evidence="1 9">Cell inner membrane</location>
        <topology evidence="1 9">Multi-pass membrane protein</topology>
    </subcellularLocation>
</comment>
<keyword evidence="5 9" id="KW-0812">Transmembrane</keyword>
<keyword evidence="3" id="KW-1003">Cell membrane</keyword>
<dbReference type="RefSeq" id="WP_301803301.1">
    <property type="nucleotide sequence ID" value="NZ_JAUJZH010000001.1"/>
</dbReference>
<feature type="transmembrane region" description="Helical" evidence="9">
    <location>
        <begin position="102"/>
        <end position="127"/>
    </location>
</feature>